<keyword evidence="4" id="KW-0963">Cytoplasm</keyword>
<evidence type="ECO:0000256" key="8">
    <source>
        <dbReference type="ARBA" id="ARBA00022917"/>
    </source>
</evidence>
<evidence type="ECO:0000256" key="10">
    <source>
        <dbReference type="ARBA" id="ARBA00030057"/>
    </source>
</evidence>
<dbReference type="InterPro" id="IPR027031">
    <property type="entry name" value="Gly-tRNA_synthase/POLG2"/>
</dbReference>
<dbReference type="GO" id="GO:0005524">
    <property type="term" value="F:ATP binding"/>
    <property type="evidence" value="ECO:0007669"/>
    <property type="project" value="UniProtKB-KW"/>
</dbReference>
<dbReference type="GO" id="GO:0005739">
    <property type="term" value="C:mitochondrion"/>
    <property type="evidence" value="ECO:0007669"/>
    <property type="project" value="TreeGrafter"/>
</dbReference>
<gene>
    <name evidence="12" type="primary">GRS1</name>
    <name evidence="12" type="ORF">HK100_007142</name>
</gene>
<organism evidence="12 13">
    <name type="scientific">Physocladia obscura</name>
    <dbReference type="NCBI Taxonomy" id="109957"/>
    <lineage>
        <taxon>Eukaryota</taxon>
        <taxon>Fungi</taxon>
        <taxon>Fungi incertae sedis</taxon>
        <taxon>Chytridiomycota</taxon>
        <taxon>Chytridiomycota incertae sedis</taxon>
        <taxon>Chytridiomycetes</taxon>
        <taxon>Chytridiales</taxon>
        <taxon>Chytriomycetaceae</taxon>
        <taxon>Physocladia</taxon>
    </lineage>
</organism>
<dbReference type="AlphaFoldDB" id="A0AAD5SRY7"/>
<evidence type="ECO:0000256" key="3">
    <source>
        <dbReference type="ARBA" id="ARBA00012829"/>
    </source>
</evidence>
<dbReference type="InterPro" id="IPR004154">
    <property type="entry name" value="Anticodon-bd"/>
</dbReference>
<dbReference type="InterPro" id="IPR002314">
    <property type="entry name" value="aa-tRNA-synt_IIb"/>
</dbReference>
<dbReference type="Pfam" id="PF03129">
    <property type="entry name" value="HGTP_anticodon"/>
    <property type="match status" value="1"/>
</dbReference>
<dbReference type="Pfam" id="PF00587">
    <property type="entry name" value="tRNA-synt_2b"/>
    <property type="match status" value="1"/>
</dbReference>
<keyword evidence="8" id="KW-0648">Protein biosynthesis</keyword>
<keyword evidence="9" id="KW-0030">Aminoacyl-tRNA synthetase</keyword>
<evidence type="ECO:0000256" key="6">
    <source>
        <dbReference type="ARBA" id="ARBA00022741"/>
    </source>
</evidence>
<comment type="similarity">
    <text evidence="2">Belongs to the class-II aminoacyl-tRNA synthetase family.</text>
</comment>
<evidence type="ECO:0000256" key="7">
    <source>
        <dbReference type="ARBA" id="ARBA00022840"/>
    </source>
</evidence>
<keyword evidence="13" id="KW-1185">Reference proteome</keyword>
<evidence type="ECO:0000313" key="13">
    <source>
        <dbReference type="Proteomes" id="UP001211907"/>
    </source>
</evidence>
<keyword evidence="7" id="KW-0067">ATP-binding</keyword>
<dbReference type="Proteomes" id="UP001211907">
    <property type="component" value="Unassembled WGS sequence"/>
</dbReference>
<dbReference type="PROSITE" id="PS50862">
    <property type="entry name" value="AA_TRNA_LIGASE_II"/>
    <property type="match status" value="1"/>
</dbReference>
<dbReference type="InterPro" id="IPR009068">
    <property type="entry name" value="uS15_NS1_RNA-bd_sf"/>
</dbReference>
<dbReference type="Gene3D" id="3.30.40.230">
    <property type="match status" value="1"/>
</dbReference>
<dbReference type="InterPro" id="IPR045864">
    <property type="entry name" value="aa-tRNA-synth_II/BPL/LPL"/>
</dbReference>
<dbReference type="InterPro" id="IPR006195">
    <property type="entry name" value="aa-tRNA-synth_II"/>
</dbReference>
<dbReference type="GO" id="GO:0070150">
    <property type="term" value="P:mitochondrial glycyl-tRNA aminoacylation"/>
    <property type="evidence" value="ECO:0007669"/>
    <property type="project" value="TreeGrafter"/>
</dbReference>
<dbReference type="SUPFAM" id="SSF47060">
    <property type="entry name" value="S15/NS1 RNA-binding domain"/>
    <property type="match status" value="1"/>
</dbReference>
<comment type="caution">
    <text evidence="12">The sequence shown here is derived from an EMBL/GenBank/DDBJ whole genome shotgun (WGS) entry which is preliminary data.</text>
</comment>
<proteinExistence type="inferred from homology"/>
<dbReference type="Gene3D" id="1.10.287.10">
    <property type="entry name" value="S15/NS1, RNA-binding"/>
    <property type="match status" value="1"/>
</dbReference>
<dbReference type="PANTHER" id="PTHR10745:SF0">
    <property type="entry name" value="GLYCINE--TRNA LIGASE"/>
    <property type="match status" value="1"/>
</dbReference>
<dbReference type="GO" id="GO:0004820">
    <property type="term" value="F:glycine-tRNA ligase activity"/>
    <property type="evidence" value="ECO:0007669"/>
    <property type="project" value="UniProtKB-EC"/>
</dbReference>
<evidence type="ECO:0000259" key="11">
    <source>
        <dbReference type="PROSITE" id="PS50862"/>
    </source>
</evidence>
<dbReference type="EC" id="6.1.1.14" evidence="3"/>
<dbReference type="PANTHER" id="PTHR10745">
    <property type="entry name" value="GLYCYL-TRNA SYNTHETASE/DNA POLYMERASE SUBUNIT GAMMA-2"/>
    <property type="match status" value="1"/>
</dbReference>
<evidence type="ECO:0000256" key="2">
    <source>
        <dbReference type="ARBA" id="ARBA00008226"/>
    </source>
</evidence>
<evidence type="ECO:0000256" key="4">
    <source>
        <dbReference type="ARBA" id="ARBA00022490"/>
    </source>
</evidence>
<evidence type="ECO:0000313" key="12">
    <source>
        <dbReference type="EMBL" id="KAJ3091599.1"/>
    </source>
</evidence>
<evidence type="ECO:0000256" key="9">
    <source>
        <dbReference type="ARBA" id="ARBA00023146"/>
    </source>
</evidence>
<dbReference type="FunFam" id="3.40.50.800:FF:000004">
    <property type="entry name" value="Glycine--tRNA ligase 2"/>
    <property type="match status" value="1"/>
</dbReference>
<dbReference type="CDD" id="cd00774">
    <property type="entry name" value="GlyRS-like_core"/>
    <property type="match status" value="1"/>
</dbReference>
<feature type="domain" description="Aminoacyl-transfer RNA synthetases class-II family profile" evidence="11">
    <location>
        <begin position="267"/>
        <end position="667"/>
    </location>
</feature>
<dbReference type="InterPro" id="IPR033731">
    <property type="entry name" value="GlyRS-like_core"/>
</dbReference>
<dbReference type="InterPro" id="IPR036621">
    <property type="entry name" value="Anticodon-bd_dom_sf"/>
</dbReference>
<comment type="subcellular location">
    <subcellularLocation>
        <location evidence="1">Cytoplasm</location>
    </subcellularLocation>
</comment>
<dbReference type="Gene3D" id="3.40.50.800">
    <property type="entry name" value="Anticodon-binding domain"/>
    <property type="match status" value="1"/>
</dbReference>
<dbReference type="EMBL" id="JADGJH010003350">
    <property type="protein sequence ID" value="KAJ3091599.1"/>
    <property type="molecule type" value="Genomic_DNA"/>
</dbReference>
<name>A0AAD5SRY7_9FUNG</name>
<reference evidence="12" key="1">
    <citation type="submission" date="2020-05" db="EMBL/GenBank/DDBJ databases">
        <title>Phylogenomic resolution of chytrid fungi.</title>
        <authorList>
            <person name="Stajich J.E."/>
            <person name="Amses K."/>
            <person name="Simmons R."/>
            <person name="Seto K."/>
            <person name="Myers J."/>
            <person name="Bonds A."/>
            <person name="Quandt C.A."/>
            <person name="Barry K."/>
            <person name="Liu P."/>
            <person name="Grigoriev I."/>
            <person name="Longcore J.E."/>
            <person name="James T.Y."/>
        </authorList>
    </citation>
    <scope>NUCLEOTIDE SEQUENCE</scope>
    <source>
        <strain evidence="12">JEL0513</strain>
    </source>
</reference>
<keyword evidence="5 12" id="KW-0436">Ligase</keyword>
<dbReference type="NCBIfam" id="TIGR00389">
    <property type="entry name" value="glyS_dimeric"/>
    <property type="match status" value="1"/>
</dbReference>
<keyword evidence="6" id="KW-0547">Nucleotide-binding</keyword>
<dbReference type="NCBIfam" id="NF003211">
    <property type="entry name" value="PRK04173.1"/>
    <property type="match status" value="1"/>
</dbReference>
<dbReference type="SUPFAM" id="SSF52954">
    <property type="entry name" value="Class II aaRS ABD-related"/>
    <property type="match status" value="1"/>
</dbReference>
<dbReference type="FunFam" id="3.30.930.10:FF:000158">
    <property type="entry name" value="Glycyl-tRNA synthetase"/>
    <property type="match status" value="1"/>
</dbReference>
<accession>A0AAD5SRY7</accession>
<evidence type="ECO:0000256" key="1">
    <source>
        <dbReference type="ARBA" id="ARBA00004496"/>
    </source>
</evidence>
<evidence type="ECO:0000256" key="5">
    <source>
        <dbReference type="ARBA" id="ARBA00022598"/>
    </source>
</evidence>
<dbReference type="FunFam" id="3.30.930.10:FF:000010">
    <property type="entry name" value="Glycyl-tRNA synthetase 1"/>
    <property type="match status" value="1"/>
</dbReference>
<protein>
    <recommendedName>
        <fullName evidence="3">glycine--tRNA ligase</fullName>
        <ecNumber evidence="3">6.1.1.14</ecNumber>
    </recommendedName>
    <alternativeName>
        <fullName evidence="10">Diadenosine tetraphosphate synthetase</fullName>
    </alternativeName>
</protein>
<dbReference type="SUPFAM" id="SSF55681">
    <property type="entry name" value="Class II aaRS and biotin synthetases"/>
    <property type="match status" value="1"/>
</dbReference>
<dbReference type="PRINTS" id="PR01043">
    <property type="entry name" value="TRNASYNTHGLY"/>
</dbReference>
<dbReference type="InterPro" id="IPR002315">
    <property type="entry name" value="tRNA-synt_gly"/>
</dbReference>
<sequence length="789" mass="88940">MHIGILCQTVRKPLCLTVMSMNMTVIGTLKSYPVRMLSVTSRCTMHNSHHSTFDTQVQLGRHQVSSSAPVMPSQAFSEFDDASLVAEIGRQGDVIKGLKAQKKSKTEQQPYVDRLLALKNELAARLAKNNEKKYDRSALEGLLLKRFFYAPSFAIYGGVTGLFDFGPPGAALQNNLINLWRKHFVLEEDMLEIECTNLTPEAVFKTSGHVDRFADYMVRDVKTGEIFRADHLVKQVLKTRLEDDFALKSGTFDKKKVAKGKPQPEQLKSEVKAEYEMVLESLDNYQGDDLWKLMQKLEIKAPDTGNDVTEPKLFNLMFETYIGPTGQFKGYLRPETAQGHFLNFKRLLESNQGQMPFASASIGKSFRNEISPRQGLLRVREFTMAEIEHYVDPLKKDHPRFHKVKDVVLDLYPADRQLQGLGTVRMTVGDAVAKGVINNETLGYFVARIHLFLLRIGINQARLRFRQHMANEMAHYATDCWDAEIESSYGWIECVGCADRSAYDLTAHSKATKEKLVVRESLPEPIIRDAVVLEVKKAVFGPAFKGNAKYVMGYLGTLLANGEEWDEVKLKDGEISWDTQKLRDLQEKIKAGGGSTTVVGTDGKNYVLTDKMIEIVGRKETVNVREYTPNVIEPSFGLGRILYSLLEHSWWIREGDDEARNVLSFNPAIAPTKALILPISSNKDFNPFIQQAADSLRREGVSTRVDDSAASIGKRYARNDELGTPFAITIDFQTVRDATVTLRERDSLKQIRQDIPTIVSVIKDLAEERITWADVESKYPAFVGQDLSD</sequence>
<dbReference type="Gene3D" id="3.30.930.10">
    <property type="entry name" value="Bira Bifunctional Protein, Domain 2"/>
    <property type="match status" value="2"/>
</dbReference>
<dbReference type="CDD" id="cd00858">
    <property type="entry name" value="GlyRS_anticodon"/>
    <property type="match status" value="1"/>
</dbReference>